<sequence length="302" mass="33340">MTARTTLLAVGLSALLFGCATKSDLETLQNQSYRDRQESRRTIQKLEEQLTQTQDQLREEIQKSTSPVQAKQANTWAELEAMRMQVAKMQEKLDTLTMKYNAMTSAGEGAPTLAEVAGDVQNIKVALQSQFGMDLGAPAPAPAKHAEVHAPAQDKAQPSAKPAEPVKAAPKAEPIKTTDTAEALFAKADASFKARKYEEARQYYSEFATNFKKHPKTSDAIFWVGESAYNLQDYGKAVLAYQEVIERFPKSGKYKSAVLKQGMAFFKIGKDKAGRAVLEDLISRFPSAPESISAKKFLKDHK</sequence>
<evidence type="ECO:0000256" key="2">
    <source>
        <dbReference type="SAM" id="Coils"/>
    </source>
</evidence>
<keyword evidence="6" id="KW-1185">Reference proteome</keyword>
<dbReference type="GO" id="GO:0051301">
    <property type="term" value="P:cell division"/>
    <property type="evidence" value="ECO:0007669"/>
    <property type="project" value="InterPro"/>
</dbReference>
<dbReference type="InterPro" id="IPR019734">
    <property type="entry name" value="TPR_rpt"/>
</dbReference>
<feature type="compositionally biased region" description="Low complexity" evidence="3">
    <location>
        <begin position="158"/>
        <end position="172"/>
    </location>
</feature>
<dbReference type="PROSITE" id="PS51257">
    <property type="entry name" value="PROKAR_LIPOPROTEIN"/>
    <property type="match status" value="1"/>
</dbReference>
<dbReference type="EMBL" id="FZOC01000001">
    <property type="protein sequence ID" value="SNR62684.1"/>
    <property type="molecule type" value="Genomic_DNA"/>
</dbReference>
<dbReference type="Gene3D" id="1.25.40.10">
    <property type="entry name" value="Tetratricopeptide repeat domain"/>
    <property type="match status" value="1"/>
</dbReference>
<dbReference type="OrthoDB" id="13540at2"/>
<evidence type="ECO:0000256" key="4">
    <source>
        <dbReference type="SAM" id="SignalP"/>
    </source>
</evidence>
<evidence type="ECO:0000313" key="5">
    <source>
        <dbReference type="EMBL" id="SNR62684.1"/>
    </source>
</evidence>
<gene>
    <name evidence="5" type="ORF">SAMN04488503_0455</name>
</gene>
<name>A0A238XWE6_9BACT</name>
<dbReference type="Pfam" id="PF13432">
    <property type="entry name" value="TPR_16"/>
    <property type="match status" value="1"/>
</dbReference>
<keyword evidence="1" id="KW-0802">TPR repeat</keyword>
<dbReference type="InterPro" id="IPR034706">
    <property type="entry name" value="CpoB"/>
</dbReference>
<feature type="region of interest" description="Disordered" evidence="3">
    <location>
        <begin position="140"/>
        <end position="173"/>
    </location>
</feature>
<dbReference type="RefSeq" id="WP_089271287.1">
    <property type="nucleotide sequence ID" value="NZ_FZOC01000001.1"/>
</dbReference>
<protein>
    <submittedName>
        <fullName evidence="5">Tol-pal system protein YbgF</fullName>
    </submittedName>
</protein>
<dbReference type="PROSITE" id="PS50005">
    <property type="entry name" value="TPR"/>
    <property type="match status" value="1"/>
</dbReference>
<dbReference type="HAMAP" id="MF_02066">
    <property type="entry name" value="CpoB"/>
    <property type="match status" value="1"/>
</dbReference>
<evidence type="ECO:0000256" key="3">
    <source>
        <dbReference type="SAM" id="MobiDB-lite"/>
    </source>
</evidence>
<dbReference type="Pfam" id="PF13174">
    <property type="entry name" value="TPR_6"/>
    <property type="match status" value="1"/>
</dbReference>
<evidence type="ECO:0000313" key="6">
    <source>
        <dbReference type="Proteomes" id="UP000198324"/>
    </source>
</evidence>
<dbReference type="SUPFAM" id="SSF48452">
    <property type="entry name" value="TPR-like"/>
    <property type="match status" value="1"/>
</dbReference>
<accession>A0A238XWE6</accession>
<reference evidence="5 6" key="1">
    <citation type="submission" date="2017-06" db="EMBL/GenBank/DDBJ databases">
        <authorList>
            <person name="Kim H.J."/>
            <person name="Triplett B.A."/>
        </authorList>
    </citation>
    <scope>NUCLEOTIDE SEQUENCE [LARGE SCALE GENOMIC DNA]</scope>
    <source>
        <strain evidence="5 6">DSM 13116</strain>
    </source>
</reference>
<feature type="chain" id="PRO_5039942019" evidence="4">
    <location>
        <begin position="23"/>
        <end position="302"/>
    </location>
</feature>
<dbReference type="AlphaFoldDB" id="A0A238XWE6"/>
<keyword evidence="4" id="KW-0732">Signal</keyword>
<feature type="signal peptide" evidence="4">
    <location>
        <begin position="1"/>
        <end position="22"/>
    </location>
</feature>
<evidence type="ECO:0000256" key="1">
    <source>
        <dbReference type="PROSITE-ProRule" id="PRU00339"/>
    </source>
</evidence>
<proteinExistence type="inferred from homology"/>
<dbReference type="Proteomes" id="UP000198324">
    <property type="component" value="Unassembled WGS sequence"/>
</dbReference>
<dbReference type="InterPro" id="IPR011990">
    <property type="entry name" value="TPR-like_helical_dom_sf"/>
</dbReference>
<feature type="repeat" description="TPR" evidence="1">
    <location>
        <begin position="218"/>
        <end position="251"/>
    </location>
</feature>
<keyword evidence="2" id="KW-0175">Coiled coil</keyword>
<organism evidence="5 6">
    <name type="scientific">Humidesulfovibrio mexicanus</name>
    <dbReference type="NCBI Taxonomy" id="147047"/>
    <lineage>
        <taxon>Bacteria</taxon>
        <taxon>Pseudomonadati</taxon>
        <taxon>Thermodesulfobacteriota</taxon>
        <taxon>Desulfovibrionia</taxon>
        <taxon>Desulfovibrionales</taxon>
        <taxon>Desulfovibrionaceae</taxon>
        <taxon>Humidesulfovibrio</taxon>
    </lineage>
</organism>
<feature type="coiled-coil region" evidence="2">
    <location>
        <begin position="29"/>
        <end position="99"/>
    </location>
</feature>